<keyword evidence="5" id="KW-0862">Zinc</keyword>
<evidence type="ECO:0000256" key="1">
    <source>
        <dbReference type="ARBA" id="ARBA00004496"/>
    </source>
</evidence>
<comment type="subunit">
    <text evidence="2">Homodimer.</text>
</comment>
<evidence type="ECO:0000313" key="6">
    <source>
        <dbReference type="EMBL" id="KAI7741583.1"/>
    </source>
</evidence>
<dbReference type="Proteomes" id="UP001206925">
    <property type="component" value="Unassembled WGS sequence"/>
</dbReference>
<reference evidence="6" key="1">
    <citation type="submission" date="2022-06" db="EMBL/GenBank/DDBJ databases">
        <title>Uncovering the hologenomic basis of an extraordinary plant invasion.</title>
        <authorList>
            <person name="Bieker V.C."/>
            <person name="Martin M.D."/>
            <person name="Gilbert T."/>
            <person name="Hodgins K."/>
            <person name="Battlay P."/>
            <person name="Petersen B."/>
            <person name="Wilson J."/>
        </authorList>
    </citation>
    <scope>NUCLEOTIDE SEQUENCE</scope>
    <source>
        <strain evidence="6">AA19_3_7</strain>
        <tissue evidence="6">Leaf</tissue>
    </source>
</reference>
<evidence type="ECO:0000313" key="7">
    <source>
        <dbReference type="Proteomes" id="UP001206925"/>
    </source>
</evidence>
<dbReference type="Gene3D" id="3.90.180.10">
    <property type="entry name" value="Medium-chain alcohol dehydrogenases, catalytic domain"/>
    <property type="match status" value="1"/>
</dbReference>
<dbReference type="InterPro" id="IPR015421">
    <property type="entry name" value="PyrdxlP-dep_Trfase_major"/>
</dbReference>
<dbReference type="EMBL" id="JAMZMK010008163">
    <property type="protein sequence ID" value="KAI7741583.1"/>
    <property type="molecule type" value="Genomic_DNA"/>
</dbReference>
<keyword evidence="7" id="KW-1185">Reference proteome</keyword>
<evidence type="ECO:0000256" key="2">
    <source>
        <dbReference type="ARBA" id="ARBA00011738"/>
    </source>
</evidence>
<keyword evidence="3" id="KW-0963">Cytoplasm</keyword>
<dbReference type="AlphaFoldDB" id="A0AAD5GJ19"/>
<evidence type="ECO:0000256" key="5">
    <source>
        <dbReference type="ARBA" id="ARBA00022833"/>
    </source>
</evidence>
<keyword evidence="4" id="KW-0479">Metal-binding</keyword>
<protein>
    <submittedName>
        <fullName evidence="6">Uncharacterized protein</fullName>
    </submittedName>
</protein>
<dbReference type="GO" id="GO:0046294">
    <property type="term" value="P:formaldehyde catabolic process"/>
    <property type="evidence" value="ECO:0007669"/>
    <property type="project" value="TreeGrafter"/>
</dbReference>
<proteinExistence type="predicted"/>
<dbReference type="Gene3D" id="3.40.50.720">
    <property type="entry name" value="NAD(P)-binding Rossmann-like Domain"/>
    <property type="match status" value="1"/>
</dbReference>
<accession>A0AAD5GJ19</accession>
<dbReference type="GO" id="GO:0008270">
    <property type="term" value="F:zinc ion binding"/>
    <property type="evidence" value="ECO:0007669"/>
    <property type="project" value="TreeGrafter"/>
</dbReference>
<feature type="non-terminal residue" evidence="6">
    <location>
        <position position="1"/>
    </location>
</feature>
<comment type="caution">
    <text evidence="6">The sequence shown here is derived from an EMBL/GenBank/DDBJ whole genome shotgun (WGS) entry which is preliminary data.</text>
</comment>
<dbReference type="PANTHER" id="PTHR43880">
    <property type="entry name" value="ALCOHOL DEHYDROGENASE"/>
    <property type="match status" value="1"/>
</dbReference>
<gene>
    <name evidence="6" type="ORF">M8C21_019860</name>
</gene>
<dbReference type="GO" id="GO:0005829">
    <property type="term" value="C:cytosol"/>
    <property type="evidence" value="ECO:0007669"/>
    <property type="project" value="TreeGrafter"/>
</dbReference>
<evidence type="ECO:0000256" key="4">
    <source>
        <dbReference type="ARBA" id="ARBA00022723"/>
    </source>
</evidence>
<dbReference type="GO" id="GO:0051903">
    <property type="term" value="F:S-(hydroxymethyl)glutathione dehydrogenase [NAD(P)+] activity"/>
    <property type="evidence" value="ECO:0007669"/>
    <property type="project" value="TreeGrafter"/>
</dbReference>
<feature type="non-terminal residue" evidence="6">
    <location>
        <position position="212"/>
    </location>
</feature>
<dbReference type="InterPro" id="IPR015424">
    <property type="entry name" value="PyrdxlP-dep_Trfase"/>
</dbReference>
<organism evidence="6 7">
    <name type="scientific">Ambrosia artemisiifolia</name>
    <name type="common">Common ragweed</name>
    <dbReference type="NCBI Taxonomy" id="4212"/>
    <lineage>
        <taxon>Eukaryota</taxon>
        <taxon>Viridiplantae</taxon>
        <taxon>Streptophyta</taxon>
        <taxon>Embryophyta</taxon>
        <taxon>Tracheophyta</taxon>
        <taxon>Spermatophyta</taxon>
        <taxon>Magnoliopsida</taxon>
        <taxon>eudicotyledons</taxon>
        <taxon>Gunneridae</taxon>
        <taxon>Pentapetalae</taxon>
        <taxon>asterids</taxon>
        <taxon>campanulids</taxon>
        <taxon>Asterales</taxon>
        <taxon>Asteraceae</taxon>
        <taxon>Asteroideae</taxon>
        <taxon>Heliantheae alliance</taxon>
        <taxon>Heliantheae</taxon>
        <taxon>Ambrosia</taxon>
    </lineage>
</organism>
<evidence type="ECO:0000256" key="3">
    <source>
        <dbReference type="ARBA" id="ARBA00022490"/>
    </source>
</evidence>
<comment type="subcellular location">
    <subcellularLocation>
        <location evidence="1">Cytoplasm</location>
    </subcellularLocation>
</comment>
<sequence>AYVDLDEAHSIRAIGKTGRGVCDLLGVDIMMGTFTKSSKLHFWKEVARPFYGGSLQDVCLQVVCNDRGLGLTVFVEKANGGVLPLVDRANRTIMLLYKENLALTYKDENTLPSKTEVYRYNSTMDFSSMDDHIDVMTHGQSLPSSKMQFHSIIYDNLMFVKGWGTSIIVGVAAPGQQITTLPFQLVTGRVWKATAFGGFKCHSQVPQLLDKI</sequence>
<name>A0AAD5GJ19_AMBAR</name>
<dbReference type="Gene3D" id="3.40.640.10">
    <property type="entry name" value="Type I PLP-dependent aspartate aminotransferase-like (Major domain)"/>
    <property type="match status" value="1"/>
</dbReference>
<dbReference type="SUPFAM" id="SSF53383">
    <property type="entry name" value="PLP-dependent transferases"/>
    <property type="match status" value="1"/>
</dbReference>
<dbReference type="PANTHER" id="PTHR43880:SF58">
    <property type="entry name" value="ALCOHOL DEHYDROGENASE CLASS-3"/>
    <property type="match status" value="1"/>
</dbReference>